<feature type="transmembrane region" description="Helical" evidence="12">
    <location>
        <begin position="220"/>
        <end position="238"/>
    </location>
</feature>
<name>A0A141QRY1_RHIMB</name>
<dbReference type="GO" id="GO:0042613">
    <property type="term" value="C:MHC class II protein complex"/>
    <property type="evidence" value="ECO:0007669"/>
    <property type="project" value="UniProtKB-KW"/>
</dbReference>
<dbReference type="InterPro" id="IPR050160">
    <property type="entry name" value="MHC/Immunoglobulin"/>
</dbReference>
<protein>
    <submittedName>
        <fullName evidence="15">MHC class II alpha chain</fullName>
    </submittedName>
</protein>
<reference evidence="15" key="1">
    <citation type="submission" date="2015-03" db="EMBL/GenBank/DDBJ databases">
        <title>Molecular characterization of MHC class II in the Australian invasive cane toad reveals multiple splice variants.</title>
        <authorList>
            <person name="Lillie M."/>
            <person name="Shine R."/>
            <person name="Belov K."/>
        </authorList>
    </citation>
    <scope>NUCLEOTIDE SEQUENCE</scope>
</reference>
<gene>
    <name evidence="15" type="primary">RhmaDBA</name>
</gene>
<dbReference type="InterPro" id="IPR003597">
    <property type="entry name" value="Ig_C1-set"/>
</dbReference>
<evidence type="ECO:0000259" key="14">
    <source>
        <dbReference type="PROSITE" id="PS50835"/>
    </source>
</evidence>
<dbReference type="InterPro" id="IPR007110">
    <property type="entry name" value="Ig-like_dom"/>
</dbReference>
<keyword evidence="10" id="KW-0325">Glycoprotein</keyword>
<dbReference type="PROSITE" id="PS50835">
    <property type="entry name" value="IG_LIKE"/>
    <property type="match status" value="1"/>
</dbReference>
<dbReference type="InterPro" id="IPR013783">
    <property type="entry name" value="Ig-like_fold"/>
</dbReference>
<dbReference type="Gene3D" id="2.60.40.10">
    <property type="entry name" value="Immunoglobulins"/>
    <property type="match status" value="1"/>
</dbReference>
<keyword evidence="8 12" id="KW-0472">Membrane</keyword>
<keyword evidence="5" id="KW-0391">Immunity</keyword>
<evidence type="ECO:0000256" key="2">
    <source>
        <dbReference type="ARBA" id="ARBA00007394"/>
    </source>
</evidence>
<evidence type="ECO:0000256" key="1">
    <source>
        <dbReference type="ARBA" id="ARBA00004479"/>
    </source>
</evidence>
<dbReference type="PANTHER" id="PTHR19944:SF86">
    <property type="entry name" value="HLA CLASS II HISTOCOMPATIBILITY ANTIGEN, DR ALPHA CHAIN"/>
    <property type="match status" value="1"/>
</dbReference>
<evidence type="ECO:0000256" key="5">
    <source>
        <dbReference type="ARBA" id="ARBA00022859"/>
    </source>
</evidence>
<evidence type="ECO:0000256" key="9">
    <source>
        <dbReference type="ARBA" id="ARBA00023157"/>
    </source>
</evidence>
<evidence type="ECO:0000256" key="10">
    <source>
        <dbReference type="ARBA" id="ARBA00023180"/>
    </source>
</evidence>
<keyword evidence="11" id="KW-0491">MHC II</keyword>
<evidence type="ECO:0000256" key="3">
    <source>
        <dbReference type="ARBA" id="ARBA00022692"/>
    </source>
</evidence>
<accession>A0A141QRY1</accession>
<dbReference type="GO" id="GO:0002504">
    <property type="term" value="P:antigen processing and presentation of peptide or polysaccharide antigen via MHC class II"/>
    <property type="evidence" value="ECO:0007669"/>
    <property type="project" value="UniProtKB-KW"/>
</dbReference>
<evidence type="ECO:0000256" key="12">
    <source>
        <dbReference type="SAM" id="Phobius"/>
    </source>
</evidence>
<feature type="domain" description="Ig-like" evidence="14">
    <location>
        <begin position="123"/>
        <end position="198"/>
    </location>
</feature>
<evidence type="ECO:0000256" key="4">
    <source>
        <dbReference type="ARBA" id="ARBA00022729"/>
    </source>
</evidence>
<dbReference type="InterPro" id="IPR014745">
    <property type="entry name" value="MHC_II_a/b_N"/>
</dbReference>
<sequence length="250" mass="27854">MSPRKLLNLGLLCIFYVHTSQAVKVENILTVENFVQTLEPSGEYMFQFDGDEIFHVDLQRKETKWRLQQFGEVASFEAAGALQNIGILKFNLDIYEKRSNYTKAKSVARDDIQVFTVKPLVLGEPASLICLATQFFPPVIKMSWLKNNEPVTVGVTETVYYPAPDGSFSKFLYLATVPQKGDVYTCSVEHDGLSKNPTNKFWFPEVPRHISETPENVVCGLGLVFGIIGIVASIALICKGKKNSDQAGGH</sequence>
<dbReference type="InterPro" id="IPR011162">
    <property type="entry name" value="MHC_I/II-like_Ag-recog"/>
</dbReference>
<dbReference type="InterPro" id="IPR003006">
    <property type="entry name" value="Ig/MHC_CS"/>
</dbReference>
<evidence type="ECO:0000256" key="8">
    <source>
        <dbReference type="ARBA" id="ARBA00023136"/>
    </source>
</evidence>
<feature type="signal peptide" evidence="13">
    <location>
        <begin position="1"/>
        <end position="22"/>
    </location>
</feature>
<keyword evidence="6 12" id="KW-1133">Transmembrane helix</keyword>
<evidence type="ECO:0000256" key="13">
    <source>
        <dbReference type="SAM" id="SignalP"/>
    </source>
</evidence>
<evidence type="ECO:0000256" key="6">
    <source>
        <dbReference type="ARBA" id="ARBA00022989"/>
    </source>
</evidence>
<keyword evidence="9" id="KW-1015">Disulfide bond</keyword>
<dbReference type="Pfam" id="PF00993">
    <property type="entry name" value="MHC_II_alpha"/>
    <property type="match status" value="1"/>
</dbReference>
<evidence type="ECO:0000313" key="15">
    <source>
        <dbReference type="EMBL" id="AMD82111.1"/>
    </source>
</evidence>
<keyword evidence="3 12" id="KW-0812">Transmembrane</keyword>
<dbReference type="SMART" id="SM00920">
    <property type="entry name" value="MHC_II_alpha"/>
    <property type="match status" value="1"/>
</dbReference>
<dbReference type="SUPFAM" id="SSF48726">
    <property type="entry name" value="Immunoglobulin"/>
    <property type="match status" value="1"/>
</dbReference>
<feature type="chain" id="PRO_5007492264" evidence="13">
    <location>
        <begin position="23"/>
        <end position="250"/>
    </location>
</feature>
<keyword evidence="4 13" id="KW-0732">Signal</keyword>
<comment type="subcellular location">
    <subcellularLocation>
        <location evidence="1">Membrane</location>
        <topology evidence="1">Single-pass type I membrane protein</topology>
    </subcellularLocation>
</comment>
<dbReference type="PROSITE" id="PS00290">
    <property type="entry name" value="IG_MHC"/>
    <property type="match status" value="1"/>
</dbReference>
<dbReference type="AlphaFoldDB" id="A0A141QRY1"/>
<dbReference type="SUPFAM" id="SSF54452">
    <property type="entry name" value="MHC antigen-recognition domain"/>
    <property type="match status" value="1"/>
</dbReference>
<evidence type="ECO:0000256" key="11">
    <source>
        <dbReference type="ARBA" id="ARBA00023182"/>
    </source>
</evidence>
<dbReference type="Gene3D" id="3.10.320.10">
    <property type="entry name" value="Class II Histocompatibility Antigen, M Beta Chain, Chain B, domain 1"/>
    <property type="match status" value="1"/>
</dbReference>
<dbReference type="SMART" id="SM00407">
    <property type="entry name" value="IGc1"/>
    <property type="match status" value="1"/>
</dbReference>
<dbReference type="GO" id="GO:0002250">
    <property type="term" value="P:adaptive immune response"/>
    <property type="evidence" value="ECO:0007669"/>
    <property type="project" value="UniProtKB-KW"/>
</dbReference>
<dbReference type="PANTHER" id="PTHR19944">
    <property type="entry name" value="MHC CLASS II-RELATED"/>
    <property type="match status" value="1"/>
</dbReference>
<comment type="similarity">
    <text evidence="2">Belongs to the MHC class II family.</text>
</comment>
<keyword evidence="7" id="KW-1064">Adaptive immunity</keyword>
<proteinExistence type="evidence at transcript level"/>
<evidence type="ECO:0000256" key="7">
    <source>
        <dbReference type="ARBA" id="ARBA00023130"/>
    </source>
</evidence>
<dbReference type="Pfam" id="PF07654">
    <property type="entry name" value="C1-set"/>
    <property type="match status" value="1"/>
</dbReference>
<dbReference type="InterPro" id="IPR001003">
    <property type="entry name" value="MHC_II_a_N"/>
</dbReference>
<dbReference type="InterPro" id="IPR036179">
    <property type="entry name" value="Ig-like_dom_sf"/>
</dbReference>
<organism evidence="15">
    <name type="scientific">Rhinella marina</name>
    <name type="common">Cane toad</name>
    <name type="synonym">Bufo marinus</name>
    <dbReference type="NCBI Taxonomy" id="8386"/>
    <lineage>
        <taxon>Eukaryota</taxon>
        <taxon>Metazoa</taxon>
        <taxon>Chordata</taxon>
        <taxon>Craniata</taxon>
        <taxon>Vertebrata</taxon>
        <taxon>Euteleostomi</taxon>
        <taxon>Amphibia</taxon>
        <taxon>Batrachia</taxon>
        <taxon>Anura</taxon>
        <taxon>Neobatrachia</taxon>
        <taxon>Hyloidea</taxon>
        <taxon>Bufonidae</taxon>
        <taxon>Rhinella</taxon>
    </lineage>
</organism>
<dbReference type="EMBL" id="KP995692">
    <property type="protein sequence ID" value="AMD82111.1"/>
    <property type="molecule type" value="mRNA"/>
</dbReference>